<dbReference type="GO" id="GO:0046872">
    <property type="term" value="F:metal ion binding"/>
    <property type="evidence" value="ECO:0007669"/>
    <property type="project" value="UniProtKB-KW"/>
</dbReference>
<dbReference type="GO" id="GO:0051536">
    <property type="term" value="F:iron-sulfur cluster binding"/>
    <property type="evidence" value="ECO:0007669"/>
    <property type="project" value="UniProtKB-KW"/>
</dbReference>
<comment type="similarity">
    <text evidence="2">Belongs to the class-V pyridoxal-phosphate-dependent aminotransferase family. NifS/IscS subfamily.</text>
</comment>
<evidence type="ECO:0000256" key="2">
    <source>
        <dbReference type="ARBA" id="ARBA00006490"/>
    </source>
</evidence>
<keyword evidence="3" id="KW-0479">Metal-binding</keyword>
<gene>
    <name evidence="9" type="ORF">DW654_14780</name>
</gene>
<dbReference type="SUPFAM" id="SSF53383">
    <property type="entry name" value="PLP-dependent transferases"/>
    <property type="match status" value="1"/>
</dbReference>
<dbReference type="PROSITE" id="PS00595">
    <property type="entry name" value="AA_TRANSFER_CLASS_5"/>
    <property type="match status" value="1"/>
</dbReference>
<dbReference type="InterPro" id="IPR020578">
    <property type="entry name" value="Aminotrans_V_PyrdxlP_BS"/>
</dbReference>
<dbReference type="Gene3D" id="3.90.1150.10">
    <property type="entry name" value="Aspartate Aminotransferase, domain 1"/>
    <property type="match status" value="1"/>
</dbReference>
<evidence type="ECO:0000256" key="3">
    <source>
        <dbReference type="ARBA" id="ARBA00022723"/>
    </source>
</evidence>
<dbReference type="InterPro" id="IPR015422">
    <property type="entry name" value="PyrdxlP-dep_Trfase_small"/>
</dbReference>
<evidence type="ECO:0000259" key="8">
    <source>
        <dbReference type="Pfam" id="PF00266"/>
    </source>
</evidence>
<dbReference type="Proteomes" id="UP000283701">
    <property type="component" value="Unassembled WGS sequence"/>
</dbReference>
<name>A0A414QLS0_9FIRM</name>
<dbReference type="InterPro" id="IPR000192">
    <property type="entry name" value="Aminotrans_V_dom"/>
</dbReference>
<dbReference type="AlphaFoldDB" id="A0A414QLS0"/>
<evidence type="ECO:0000256" key="6">
    <source>
        <dbReference type="ARBA" id="ARBA00023014"/>
    </source>
</evidence>
<evidence type="ECO:0000313" key="10">
    <source>
        <dbReference type="Proteomes" id="UP000283701"/>
    </source>
</evidence>
<keyword evidence="5" id="KW-0408">Iron</keyword>
<dbReference type="Gene3D" id="1.10.260.50">
    <property type="match status" value="1"/>
</dbReference>
<feature type="domain" description="Aminotransferase class V" evidence="8">
    <location>
        <begin position="8"/>
        <end position="371"/>
    </location>
</feature>
<evidence type="ECO:0000256" key="7">
    <source>
        <dbReference type="RuleBase" id="RU004504"/>
    </source>
</evidence>
<dbReference type="InterPro" id="IPR015421">
    <property type="entry name" value="PyrdxlP-dep_Trfase_major"/>
</dbReference>
<dbReference type="RefSeq" id="WP_118203874.1">
    <property type="nucleotide sequence ID" value="NZ_CATWND010000009.1"/>
</dbReference>
<keyword evidence="4" id="KW-0663">Pyridoxal phosphate</keyword>
<proteinExistence type="inferred from homology"/>
<dbReference type="EMBL" id="QRHP01000023">
    <property type="protein sequence ID" value="RHF81737.1"/>
    <property type="molecule type" value="Genomic_DNA"/>
</dbReference>
<dbReference type="InterPro" id="IPR015424">
    <property type="entry name" value="PyrdxlP-dep_Trfase"/>
</dbReference>
<comment type="cofactor">
    <cofactor evidence="1 7">
        <name>pyridoxal 5'-phosphate</name>
        <dbReference type="ChEBI" id="CHEBI:597326"/>
    </cofactor>
</comment>
<dbReference type="GO" id="GO:0031071">
    <property type="term" value="F:cysteine desulfurase activity"/>
    <property type="evidence" value="ECO:0007669"/>
    <property type="project" value="UniProtKB-ARBA"/>
</dbReference>
<dbReference type="InterPro" id="IPR016454">
    <property type="entry name" value="Cysteine_dSase"/>
</dbReference>
<evidence type="ECO:0000256" key="5">
    <source>
        <dbReference type="ARBA" id="ARBA00023004"/>
    </source>
</evidence>
<comment type="caution">
    <text evidence="9">The sequence shown here is derived from an EMBL/GenBank/DDBJ whole genome shotgun (WGS) entry which is preliminary data.</text>
</comment>
<dbReference type="Gene3D" id="3.40.640.10">
    <property type="entry name" value="Type I PLP-dependent aspartate aminotransferase-like (Major domain)"/>
    <property type="match status" value="1"/>
</dbReference>
<dbReference type="PANTHER" id="PTHR11601">
    <property type="entry name" value="CYSTEINE DESULFURYLASE FAMILY MEMBER"/>
    <property type="match status" value="1"/>
</dbReference>
<reference evidence="9 10" key="1">
    <citation type="submission" date="2018-08" db="EMBL/GenBank/DDBJ databases">
        <title>A genome reference for cultivated species of the human gut microbiota.</title>
        <authorList>
            <person name="Zou Y."/>
            <person name="Xue W."/>
            <person name="Luo G."/>
        </authorList>
    </citation>
    <scope>NUCLEOTIDE SEQUENCE [LARGE SCALE GENOMIC DNA]</scope>
    <source>
        <strain evidence="9 10">AM23-23AC</strain>
    </source>
</reference>
<dbReference type="Pfam" id="PF00266">
    <property type="entry name" value="Aminotran_5"/>
    <property type="match status" value="1"/>
</dbReference>
<accession>A0A414QLS0</accession>
<evidence type="ECO:0000313" key="9">
    <source>
        <dbReference type="EMBL" id="RHF81737.1"/>
    </source>
</evidence>
<evidence type="ECO:0000256" key="1">
    <source>
        <dbReference type="ARBA" id="ARBA00001933"/>
    </source>
</evidence>
<organism evidence="9 10">
    <name type="scientific">Roseburia inulinivorans</name>
    <dbReference type="NCBI Taxonomy" id="360807"/>
    <lineage>
        <taxon>Bacteria</taxon>
        <taxon>Bacillati</taxon>
        <taxon>Bacillota</taxon>
        <taxon>Clostridia</taxon>
        <taxon>Lachnospirales</taxon>
        <taxon>Lachnospiraceae</taxon>
        <taxon>Roseburia</taxon>
    </lineage>
</organism>
<keyword evidence="6" id="KW-0411">Iron-sulfur</keyword>
<dbReference type="PANTHER" id="PTHR11601:SF50">
    <property type="entry name" value="CYSTEINE DESULFURASE ISCS 2-RELATED"/>
    <property type="match status" value="1"/>
</dbReference>
<sequence>METNLTEVYLDNSATTRCSERAKDLMVKVLMEDYGNPSSLHMKGVEAENYIKEAKKKIAKTLKVDEKEILFTSGGTESNNTALIGAALANKRAGNHIITTSIEHASVSAVAGYLEELGFRVTYLKVDADGIISLDELREAVCEDTILVSMMMVNNEIGAVEPIEEAIKVIKEKNPNTLVHVDAIQAYGKYRIFPKKLGIDMLSVSGHKIHAPKGTGFLFIKDKTKVKPLIYGGGQQKGMRSGTENVPGVAALGEASEEIYENFEEKIDHLYQIKQRFVEGVLKIEGVSVNGKTGRDSAPQIVSVSIDGVRSEVMLHTLEDRKIYVSAGSACSSNKPSVSHTLTSIGLKNNLLDSTIRFSFSVHTTEEEIDYALEVMNEVVPKLRRYTRK</sequence>
<dbReference type="PIRSF" id="PIRSF005572">
    <property type="entry name" value="NifS"/>
    <property type="match status" value="1"/>
</dbReference>
<dbReference type="FunFam" id="3.40.640.10:FF:000084">
    <property type="entry name" value="IscS-like cysteine desulfurase"/>
    <property type="match status" value="1"/>
</dbReference>
<evidence type="ECO:0000256" key="4">
    <source>
        <dbReference type="ARBA" id="ARBA00022898"/>
    </source>
</evidence>
<protein>
    <submittedName>
        <fullName evidence="9">Cysteine desulfurase</fullName>
    </submittedName>
</protein>